<feature type="domain" description="Amidohydrolase-related" evidence="1">
    <location>
        <begin position="75"/>
        <end position="228"/>
    </location>
</feature>
<dbReference type="Proteomes" id="UP000316270">
    <property type="component" value="Chromosome 2"/>
</dbReference>
<organism evidence="2 3">
    <name type="scientific">Venturia effusa</name>
    <dbReference type="NCBI Taxonomy" id="50376"/>
    <lineage>
        <taxon>Eukaryota</taxon>
        <taxon>Fungi</taxon>
        <taxon>Dikarya</taxon>
        <taxon>Ascomycota</taxon>
        <taxon>Pezizomycotina</taxon>
        <taxon>Dothideomycetes</taxon>
        <taxon>Pleosporomycetidae</taxon>
        <taxon>Venturiales</taxon>
        <taxon>Venturiaceae</taxon>
        <taxon>Venturia</taxon>
    </lineage>
</organism>
<evidence type="ECO:0000313" key="2">
    <source>
        <dbReference type="EMBL" id="QDS68722.1"/>
    </source>
</evidence>
<dbReference type="EMBL" id="CP042186">
    <property type="protein sequence ID" value="QDS68722.1"/>
    <property type="molecule type" value="Genomic_DNA"/>
</dbReference>
<feature type="domain" description="Amidohydrolase-related" evidence="1">
    <location>
        <begin position="260"/>
        <end position="445"/>
    </location>
</feature>
<accession>A0A517KZC3</accession>
<dbReference type="InterPro" id="IPR051781">
    <property type="entry name" value="Metallo-dep_Hydrolase"/>
</dbReference>
<keyword evidence="3" id="KW-1185">Reference proteome</keyword>
<dbReference type="GO" id="GO:0016810">
    <property type="term" value="F:hydrolase activity, acting on carbon-nitrogen (but not peptide) bonds"/>
    <property type="evidence" value="ECO:0007669"/>
    <property type="project" value="InterPro"/>
</dbReference>
<dbReference type="PANTHER" id="PTHR43135">
    <property type="entry name" value="ALPHA-D-RIBOSE 1-METHYLPHOSPHONATE 5-TRIPHOSPHATE DIPHOSPHATASE"/>
    <property type="match status" value="1"/>
</dbReference>
<reference evidence="2 3" key="1">
    <citation type="submission" date="2019-07" db="EMBL/GenBank/DDBJ databases">
        <title>Finished genome of Venturia effusa.</title>
        <authorList>
            <person name="Young C.A."/>
            <person name="Cox M.P."/>
            <person name="Ganley A.R.D."/>
            <person name="David W.J."/>
        </authorList>
    </citation>
    <scope>NUCLEOTIDE SEQUENCE [LARGE SCALE GENOMIC DNA]</scope>
    <source>
        <strain evidence="3">albino</strain>
    </source>
</reference>
<dbReference type="OrthoDB" id="5595695at2759"/>
<dbReference type="InterPro" id="IPR011059">
    <property type="entry name" value="Metal-dep_hydrolase_composite"/>
</dbReference>
<dbReference type="InterPro" id="IPR032466">
    <property type="entry name" value="Metal_Hydrolase"/>
</dbReference>
<dbReference type="InterPro" id="IPR057744">
    <property type="entry name" value="OTAase-like"/>
</dbReference>
<dbReference type="PANTHER" id="PTHR43135:SF3">
    <property type="entry name" value="ALPHA-D-RIBOSE 1-METHYLPHOSPHONATE 5-TRIPHOSPHATE DIPHOSPHATASE"/>
    <property type="match status" value="1"/>
</dbReference>
<gene>
    <name evidence="2" type="ORF">FKW77_004050</name>
</gene>
<name>A0A517KZC3_9PEZI</name>
<dbReference type="AlphaFoldDB" id="A0A517KZC3"/>
<protein>
    <recommendedName>
        <fullName evidence="1">Amidohydrolase-related domain-containing protein</fullName>
    </recommendedName>
</protein>
<evidence type="ECO:0000259" key="1">
    <source>
        <dbReference type="Pfam" id="PF01979"/>
    </source>
</evidence>
<dbReference type="Gene3D" id="2.30.40.10">
    <property type="entry name" value="Urease, subunit C, domain 1"/>
    <property type="match status" value="1"/>
</dbReference>
<dbReference type="SUPFAM" id="SSF51556">
    <property type="entry name" value="Metallo-dependent hydrolases"/>
    <property type="match status" value="1"/>
</dbReference>
<proteinExistence type="predicted"/>
<dbReference type="Gene3D" id="3.20.20.140">
    <property type="entry name" value="Metal-dependent hydrolases"/>
    <property type="match status" value="1"/>
</dbReference>
<evidence type="ECO:0000313" key="3">
    <source>
        <dbReference type="Proteomes" id="UP000316270"/>
    </source>
</evidence>
<sequence>MTIKPARTLGHTGIGSQYHHITIHTSILFDPKQKRFLPNRSITIQPTTGLITSIFTRTSELQTVAPNEIDLRGKTVLPGFVDAHAHIFLHAYAETPSINQERDESFVERILRATNHCRSALMAGYTTYRDLGTEGLGSADVSFRDAVNRGIIPGPRLFVATECIASSGGYAIRQENELGGTRVPRLSDPADGVEGCRAAVRRRIGAGADIVKFYADYRKRQLRYPPSAWPGAVPIQFPPGSENGKNGLVLLNERNPNIPLFTQEEMDAMVKEAKVSKAPIAAHASCPEAVIMASKAGVTSIEHGYEPSDEALQAMKDNNVIFVPTLCIIEDSVARDGTLEAVLARTKKAFEMGIKMAAGGDIGAIPHGENARELELLIEAGVPLADVLQAATLHGWEACGGDLCGRRFGWWEEGVAADIIALDGDLAQDLKALRNVDFVMKDGKIYKQDRKQVNMT</sequence>
<dbReference type="CDD" id="cd01299">
    <property type="entry name" value="Met_dep_hydrolase_A"/>
    <property type="match status" value="1"/>
</dbReference>
<dbReference type="STRING" id="50376.A0A517KZC3"/>
<dbReference type="InterPro" id="IPR006680">
    <property type="entry name" value="Amidohydro-rel"/>
</dbReference>
<dbReference type="SUPFAM" id="SSF51338">
    <property type="entry name" value="Composite domain of metallo-dependent hydrolases"/>
    <property type="match status" value="1"/>
</dbReference>
<dbReference type="Pfam" id="PF01979">
    <property type="entry name" value="Amidohydro_1"/>
    <property type="match status" value="2"/>
</dbReference>